<feature type="transmembrane region" description="Helical" evidence="6">
    <location>
        <begin position="332"/>
        <end position="349"/>
    </location>
</feature>
<keyword evidence="3 6" id="KW-1133">Transmembrane helix</keyword>
<dbReference type="Proteomes" id="UP000660047">
    <property type="component" value="Unassembled WGS sequence"/>
</dbReference>
<evidence type="ECO:0000256" key="5">
    <source>
        <dbReference type="SAM" id="MobiDB-lite"/>
    </source>
</evidence>
<feature type="transmembrane region" description="Helical" evidence="6">
    <location>
        <begin position="299"/>
        <end position="320"/>
    </location>
</feature>
<keyword evidence="2 6" id="KW-0812">Transmembrane</keyword>
<evidence type="ECO:0000256" key="2">
    <source>
        <dbReference type="ARBA" id="ARBA00022692"/>
    </source>
</evidence>
<feature type="compositionally biased region" description="Polar residues" evidence="5">
    <location>
        <begin position="30"/>
        <end position="49"/>
    </location>
</feature>
<dbReference type="RefSeq" id="WP_015534453.1">
    <property type="nucleotide sequence ID" value="NZ_BLYL01000006.1"/>
</dbReference>
<evidence type="ECO:0000256" key="4">
    <source>
        <dbReference type="ARBA" id="ARBA00023136"/>
    </source>
</evidence>
<reference evidence="8" key="1">
    <citation type="submission" date="2020-06" db="EMBL/GenBank/DDBJ databases">
        <title>Characterization of fructooligosaccharide metabolism and fructooligosaccharide-degrading enzymes in human commensal butyrate producers.</title>
        <authorList>
            <person name="Tanno H."/>
            <person name="Fujii T."/>
            <person name="Hirano K."/>
            <person name="Maeno S."/>
            <person name="Tonozuka T."/>
            <person name="Sakamoto M."/>
            <person name="Ohkuma M."/>
            <person name="Tochio T."/>
            <person name="Endo A."/>
        </authorList>
    </citation>
    <scope>NUCLEOTIDE SEQUENCE</scope>
    <source>
        <strain evidence="8">JCM 31265</strain>
    </source>
</reference>
<accession>A0AAI9NYQ7</accession>
<dbReference type="InterPro" id="IPR006977">
    <property type="entry name" value="Yip1_dom"/>
</dbReference>
<keyword evidence="4 6" id="KW-0472">Membrane</keyword>
<feature type="transmembrane region" description="Helical" evidence="6">
    <location>
        <begin position="262"/>
        <end position="287"/>
    </location>
</feature>
<feature type="domain" description="Yip1" evidence="7">
    <location>
        <begin position="169"/>
        <end position="348"/>
    </location>
</feature>
<evidence type="ECO:0000256" key="6">
    <source>
        <dbReference type="SAM" id="Phobius"/>
    </source>
</evidence>
<evidence type="ECO:0000256" key="3">
    <source>
        <dbReference type="ARBA" id="ARBA00022989"/>
    </source>
</evidence>
<evidence type="ECO:0000256" key="1">
    <source>
        <dbReference type="ARBA" id="ARBA00004141"/>
    </source>
</evidence>
<sequence length="383" mass="41717">MNENQDQQFGQPQGEQQVADQAQTNQQAAENSQPQADQQAAAYSQPQMSQQGVYNQQGYGQQMNQQGAYNQQGYGQQMNQQGAYNQQGYGQQMNQQMYNQQGYGQQMNQGAYNQQGYGQQMNQQMYGQQGYGQPQMNQQMYGQQGYVQPQPKKPSAAGNMINDLLKNVIGLFKSPADTAGEMVQSDNMVPGGILAGVNAILSLIFVTVGFLIMGFDFGDSIAKGFYMFFFTIIAAVIMTAAVFIAGGIIFKGGITFGKALNAVGVFALYEAIAMVAGIIFEIISALFHKVDFLSGIIGGFGYILFLGISLCGIVIAAHALFDNLETNDNSKIFAVIAAIVISVFLITVIDNIAEKIFSDSATCAEQVLSYFKNAATVFGYRHW</sequence>
<feature type="transmembrane region" description="Helical" evidence="6">
    <location>
        <begin position="225"/>
        <end position="250"/>
    </location>
</feature>
<gene>
    <name evidence="8" type="ORF">COEU31_13260</name>
</gene>
<protein>
    <recommendedName>
        <fullName evidence="7">Yip1 domain-containing protein</fullName>
    </recommendedName>
</protein>
<name>A0AAI9NYQ7_9FIRM</name>
<evidence type="ECO:0000259" key="7">
    <source>
        <dbReference type="Pfam" id="PF04893"/>
    </source>
</evidence>
<dbReference type="EMBL" id="BLYL01000006">
    <property type="protein sequence ID" value="GFO94280.1"/>
    <property type="molecule type" value="Genomic_DNA"/>
</dbReference>
<comment type="subcellular location">
    <subcellularLocation>
        <location evidence="1">Membrane</location>
        <topology evidence="1">Multi-pass membrane protein</topology>
    </subcellularLocation>
</comment>
<dbReference type="AlphaFoldDB" id="A0AAI9NYQ7"/>
<evidence type="ECO:0000313" key="8">
    <source>
        <dbReference type="EMBL" id="GFO94280.1"/>
    </source>
</evidence>
<dbReference type="Pfam" id="PF04893">
    <property type="entry name" value="Yip1"/>
    <property type="match status" value="1"/>
</dbReference>
<proteinExistence type="predicted"/>
<feature type="transmembrane region" description="Helical" evidence="6">
    <location>
        <begin position="192"/>
        <end position="213"/>
    </location>
</feature>
<comment type="caution">
    <text evidence="8">The sequence shown here is derived from an EMBL/GenBank/DDBJ whole genome shotgun (WGS) entry which is preliminary data.</text>
</comment>
<evidence type="ECO:0000313" key="9">
    <source>
        <dbReference type="Proteomes" id="UP000660047"/>
    </source>
</evidence>
<feature type="region of interest" description="Disordered" evidence="5">
    <location>
        <begin position="1"/>
        <end position="49"/>
    </location>
</feature>
<organism evidence="8 9">
    <name type="scientific">Coprococcus eutactus</name>
    <dbReference type="NCBI Taxonomy" id="33043"/>
    <lineage>
        <taxon>Bacteria</taxon>
        <taxon>Bacillati</taxon>
        <taxon>Bacillota</taxon>
        <taxon>Clostridia</taxon>
        <taxon>Lachnospirales</taxon>
        <taxon>Lachnospiraceae</taxon>
        <taxon>Coprococcus</taxon>
    </lineage>
</organism>
<dbReference type="GO" id="GO:0016020">
    <property type="term" value="C:membrane"/>
    <property type="evidence" value="ECO:0007669"/>
    <property type="project" value="UniProtKB-SubCell"/>
</dbReference>
<feature type="compositionally biased region" description="Low complexity" evidence="5">
    <location>
        <begin position="1"/>
        <end position="29"/>
    </location>
</feature>